<gene>
    <name evidence="7" type="ORF">WJX72_000864</name>
</gene>
<comment type="caution">
    <text evidence="7">The sequence shown here is derived from an EMBL/GenBank/DDBJ whole genome shotgun (WGS) entry which is preliminary data.</text>
</comment>
<sequence length="520" mass="56437">MNSFRPALAGTIRLTRLAQAYSCPIVPPALHSQICVASASLAARLGLAHVHQPYSTAAAAPLFVVHPRRFPDPVLQEALRLAQSLAGSDCQHVTVGTLQAKRITPATYFGPGVVKQLQQQFEEAPPAKVFVNAVLSGVQQRNLEVAWGVPVVDRVGLIIDIFGQRANTREARLQVELASLEYKASRLVRVADPNSGGRKGFGEAGSTEVVSARERGRSGSASGGLGGGGGGGESELQLQRRRIASRRKALQRKLQEVRRTREVQRAGRRRAGKAVVAVVGYTNAGKSSLITALSGSDVGVEDKLFATLDPMLRRVMLPSGRQVIFSDTVGFISDLPPQLVDAFQATLEEVVEADLLLHVLDASAPDVQKQRAAVLQVLRSLGISQARLQNRLIEVWNKMDLLPAQPSTTIVDSTPVDAPAHDRPEDYVTSHDVLVHHAAAEKERINVLLLVDKKVSVQCATRELAEKALRVGPRLLQQNLVGPPVKSHKRHHRSGMTGMWEDQRAISQWLQQRAFTALEA</sequence>
<organism evidence="7 8">
    <name type="scientific">[Myrmecia] bisecta</name>
    <dbReference type="NCBI Taxonomy" id="41462"/>
    <lineage>
        <taxon>Eukaryota</taxon>
        <taxon>Viridiplantae</taxon>
        <taxon>Chlorophyta</taxon>
        <taxon>core chlorophytes</taxon>
        <taxon>Trebouxiophyceae</taxon>
        <taxon>Trebouxiales</taxon>
        <taxon>Trebouxiaceae</taxon>
        <taxon>Myrmecia</taxon>
    </lineage>
</organism>
<protein>
    <recommendedName>
        <fullName evidence="6">Hflx-type G domain-containing protein</fullName>
    </recommendedName>
</protein>
<dbReference type="CDD" id="cd01878">
    <property type="entry name" value="HflX"/>
    <property type="match status" value="1"/>
</dbReference>
<dbReference type="InterPro" id="IPR030394">
    <property type="entry name" value="G_HFLX_dom"/>
</dbReference>
<evidence type="ECO:0000313" key="7">
    <source>
        <dbReference type="EMBL" id="KAK9828582.1"/>
    </source>
</evidence>
<dbReference type="InterPro" id="IPR006073">
    <property type="entry name" value="GTP-bd"/>
</dbReference>
<dbReference type="PANTHER" id="PTHR10229">
    <property type="entry name" value="GTP-BINDING PROTEIN HFLX"/>
    <property type="match status" value="1"/>
</dbReference>
<keyword evidence="2" id="KW-0547">Nucleotide-binding</keyword>
<feature type="region of interest" description="Disordered" evidence="5">
    <location>
        <begin position="193"/>
        <end position="234"/>
    </location>
</feature>
<feature type="compositionally biased region" description="Gly residues" evidence="5">
    <location>
        <begin position="221"/>
        <end position="233"/>
    </location>
</feature>
<evidence type="ECO:0000256" key="3">
    <source>
        <dbReference type="ARBA" id="ARBA00022842"/>
    </source>
</evidence>
<keyword evidence="1" id="KW-0479">Metal-binding</keyword>
<dbReference type="PRINTS" id="PR00326">
    <property type="entry name" value="GTP1OBG"/>
</dbReference>
<dbReference type="NCBIfam" id="TIGR03156">
    <property type="entry name" value="GTP_HflX"/>
    <property type="match status" value="1"/>
</dbReference>
<dbReference type="PROSITE" id="PS51705">
    <property type="entry name" value="G_HFLX"/>
    <property type="match status" value="1"/>
</dbReference>
<dbReference type="Pfam" id="PF13167">
    <property type="entry name" value="GTP-bdg_N"/>
    <property type="match status" value="1"/>
</dbReference>
<evidence type="ECO:0000256" key="5">
    <source>
        <dbReference type="SAM" id="MobiDB-lite"/>
    </source>
</evidence>
<evidence type="ECO:0000259" key="6">
    <source>
        <dbReference type="PROSITE" id="PS51705"/>
    </source>
</evidence>
<proteinExistence type="inferred from homology"/>
<dbReference type="Gene3D" id="3.40.50.11060">
    <property type="entry name" value="GTPase HflX, N-terminal domain"/>
    <property type="match status" value="1"/>
</dbReference>
<dbReference type="InterPro" id="IPR032305">
    <property type="entry name" value="GTP-bd_M"/>
</dbReference>
<dbReference type="InterPro" id="IPR016496">
    <property type="entry name" value="GTPase_HflX"/>
</dbReference>
<dbReference type="InterPro" id="IPR042108">
    <property type="entry name" value="GTPase_HflX_N_sf"/>
</dbReference>
<dbReference type="HAMAP" id="MF_00900">
    <property type="entry name" value="GTPase_HflX"/>
    <property type="match status" value="1"/>
</dbReference>
<keyword evidence="8" id="KW-1185">Reference proteome</keyword>
<evidence type="ECO:0000313" key="8">
    <source>
        <dbReference type="Proteomes" id="UP001489004"/>
    </source>
</evidence>
<name>A0AAW1R4M0_9CHLO</name>
<dbReference type="PANTHER" id="PTHR10229:SF8">
    <property type="entry name" value="GTPASE HFLX"/>
    <property type="match status" value="1"/>
</dbReference>
<keyword evidence="3" id="KW-0460">Magnesium</keyword>
<dbReference type="GO" id="GO:0005525">
    <property type="term" value="F:GTP binding"/>
    <property type="evidence" value="ECO:0007669"/>
    <property type="project" value="UniProtKB-KW"/>
</dbReference>
<dbReference type="Gene3D" id="3.40.50.300">
    <property type="entry name" value="P-loop containing nucleotide triphosphate hydrolases"/>
    <property type="match status" value="1"/>
</dbReference>
<accession>A0AAW1R4M0</accession>
<dbReference type="Pfam" id="PF01926">
    <property type="entry name" value="MMR_HSR1"/>
    <property type="match status" value="1"/>
</dbReference>
<dbReference type="Pfam" id="PF16360">
    <property type="entry name" value="GTP-bdg_M"/>
    <property type="match status" value="1"/>
</dbReference>
<dbReference type="GO" id="GO:0046872">
    <property type="term" value="F:metal ion binding"/>
    <property type="evidence" value="ECO:0007669"/>
    <property type="project" value="UniProtKB-KW"/>
</dbReference>
<dbReference type="GO" id="GO:0005737">
    <property type="term" value="C:cytoplasm"/>
    <property type="evidence" value="ECO:0007669"/>
    <property type="project" value="TreeGrafter"/>
</dbReference>
<reference evidence="7 8" key="1">
    <citation type="journal article" date="2024" name="Nat. Commun.">
        <title>Phylogenomics reveals the evolutionary origins of lichenization in chlorophyte algae.</title>
        <authorList>
            <person name="Puginier C."/>
            <person name="Libourel C."/>
            <person name="Otte J."/>
            <person name="Skaloud P."/>
            <person name="Haon M."/>
            <person name="Grisel S."/>
            <person name="Petersen M."/>
            <person name="Berrin J.G."/>
            <person name="Delaux P.M."/>
            <person name="Dal Grande F."/>
            <person name="Keller J."/>
        </authorList>
    </citation>
    <scope>NUCLEOTIDE SEQUENCE [LARGE SCALE GENOMIC DNA]</scope>
    <source>
        <strain evidence="7 8">SAG 2043</strain>
    </source>
</reference>
<dbReference type="EMBL" id="JALJOR010000001">
    <property type="protein sequence ID" value="KAK9828582.1"/>
    <property type="molecule type" value="Genomic_DNA"/>
</dbReference>
<evidence type="ECO:0000256" key="1">
    <source>
        <dbReference type="ARBA" id="ARBA00022723"/>
    </source>
</evidence>
<evidence type="ECO:0000256" key="2">
    <source>
        <dbReference type="ARBA" id="ARBA00022741"/>
    </source>
</evidence>
<dbReference type="SUPFAM" id="SSF52540">
    <property type="entry name" value="P-loop containing nucleoside triphosphate hydrolases"/>
    <property type="match status" value="1"/>
</dbReference>
<dbReference type="GO" id="GO:0043022">
    <property type="term" value="F:ribosome binding"/>
    <property type="evidence" value="ECO:0007669"/>
    <property type="project" value="TreeGrafter"/>
</dbReference>
<dbReference type="InterPro" id="IPR027417">
    <property type="entry name" value="P-loop_NTPase"/>
</dbReference>
<keyword evidence="4" id="KW-0342">GTP-binding</keyword>
<dbReference type="AlphaFoldDB" id="A0AAW1R4M0"/>
<dbReference type="Proteomes" id="UP001489004">
    <property type="component" value="Unassembled WGS sequence"/>
</dbReference>
<evidence type="ECO:0000256" key="4">
    <source>
        <dbReference type="ARBA" id="ARBA00023134"/>
    </source>
</evidence>
<feature type="domain" description="Hflx-type G" evidence="6">
    <location>
        <begin position="274"/>
        <end position="403"/>
    </location>
</feature>
<dbReference type="InterPro" id="IPR025121">
    <property type="entry name" value="GTPase_HflX_N"/>
</dbReference>